<proteinExistence type="predicted"/>
<dbReference type="SUPFAM" id="SSF48726">
    <property type="entry name" value="Immunoglobulin"/>
    <property type="match status" value="1"/>
</dbReference>
<comment type="caution">
    <text evidence="2">The sequence shown here is derived from an EMBL/GenBank/DDBJ whole genome shotgun (WGS) entry which is preliminary data.</text>
</comment>
<evidence type="ECO:0000313" key="2">
    <source>
        <dbReference type="EMBL" id="CAI8050367.1"/>
    </source>
</evidence>
<dbReference type="EMBL" id="CASHTH010003858">
    <property type="protein sequence ID" value="CAI8050367.1"/>
    <property type="molecule type" value="Genomic_DNA"/>
</dbReference>
<feature type="domain" description="Ig-like" evidence="1">
    <location>
        <begin position="18"/>
        <end position="109"/>
    </location>
</feature>
<dbReference type="SMART" id="SM00409">
    <property type="entry name" value="IG"/>
    <property type="match status" value="1"/>
</dbReference>
<gene>
    <name evidence="2" type="ORF">GBAR_LOCUS27663</name>
</gene>
<dbReference type="Proteomes" id="UP001174909">
    <property type="component" value="Unassembled WGS sequence"/>
</dbReference>
<dbReference type="InterPro" id="IPR007110">
    <property type="entry name" value="Ig-like_dom"/>
</dbReference>
<dbReference type="InterPro" id="IPR003599">
    <property type="entry name" value="Ig_sub"/>
</dbReference>
<dbReference type="Gene3D" id="2.60.40.10">
    <property type="entry name" value="Immunoglobulins"/>
    <property type="match status" value="1"/>
</dbReference>
<protein>
    <recommendedName>
        <fullName evidence="1">Ig-like domain-containing protein</fullName>
    </recommendedName>
</protein>
<dbReference type="PROSITE" id="PS50835">
    <property type="entry name" value="IG_LIKE"/>
    <property type="match status" value="1"/>
</dbReference>
<dbReference type="Pfam" id="PF13895">
    <property type="entry name" value="Ig_2"/>
    <property type="match status" value="1"/>
</dbReference>
<accession>A0AA35XGX0</accession>
<dbReference type="InterPro" id="IPR013783">
    <property type="entry name" value="Ig-like_fold"/>
</dbReference>
<organism evidence="2 3">
    <name type="scientific">Geodia barretti</name>
    <name type="common">Barrett's horny sponge</name>
    <dbReference type="NCBI Taxonomy" id="519541"/>
    <lineage>
        <taxon>Eukaryota</taxon>
        <taxon>Metazoa</taxon>
        <taxon>Porifera</taxon>
        <taxon>Demospongiae</taxon>
        <taxon>Heteroscleromorpha</taxon>
        <taxon>Tetractinellida</taxon>
        <taxon>Astrophorina</taxon>
        <taxon>Geodiidae</taxon>
        <taxon>Geodia</taxon>
    </lineage>
</organism>
<dbReference type="AlphaFoldDB" id="A0AA35XGX0"/>
<dbReference type="InterPro" id="IPR036179">
    <property type="entry name" value="Ig-like_dom_sf"/>
</dbReference>
<evidence type="ECO:0000313" key="3">
    <source>
        <dbReference type="Proteomes" id="UP001174909"/>
    </source>
</evidence>
<reference evidence="2" key="1">
    <citation type="submission" date="2023-03" db="EMBL/GenBank/DDBJ databases">
        <authorList>
            <person name="Steffen K."/>
            <person name="Cardenas P."/>
        </authorList>
    </citation>
    <scope>NUCLEOTIDE SEQUENCE</scope>
</reference>
<name>A0AA35XGX0_GEOBA</name>
<keyword evidence="3" id="KW-1185">Reference proteome</keyword>
<evidence type="ECO:0000259" key="1">
    <source>
        <dbReference type="PROSITE" id="PS50835"/>
    </source>
</evidence>
<sequence>MSLRVVYRLIHYNAVPAPTVTVSVSSGALNEGTSLTLTCTATLPPWVDTDVNITINWTADISNGRVTLSPPTSDRSPFISILTLSALLLSDSGLYYCEVYAASSSPYITTSSPGQSQQQHIAVTESASGSGNTAAIAGGAVAGMYSRLSRKKIAPEKDRRTSTNEVNGIGIETSSNEAYGVIKAETGMALMGLANSGGGMEMDAIHTAPDLSPSLDEKGQEEEACTV</sequence>